<dbReference type="Proteomes" id="UP001140562">
    <property type="component" value="Unassembled WGS sequence"/>
</dbReference>
<dbReference type="AlphaFoldDB" id="A0A9W9C421"/>
<sequence>MKSQEGSVEPGLEGALTGQAGKAGKDKYGTVSKRHLSAYGLLKKPQRVIVTANSGLALNCDGVPDAPTVIQFPQPHGARDAPDAIAAEVANLPPSFSSGASIDSHIVGIVLTPVSGAVNTLNRVGSFDILVEFREEASREGSGLAAEEDMEDAKDEELFDGLEAGDPNEEFHLFWEWDLLSRAFLGNDRPLFEFDADTHECERVKFDYSQSSS</sequence>
<comment type="caution">
    <text evidence="2">The sequence shown here is derived from an EMBL/GenBank/DDBJ whole genome shotgun (WGS) entry which is preliminary data.</text>
</comment>
<organism evidence="2 3">
    <name type="scientific">Didymella glomerata</name>
    <dbReference type="NCBI Taxonomy" id="749621"/>
    <lineage>
        <taxon>Eukaryota</taxon>
        <taxon>Fungi</taxon>
        <taxon>Dikarya</taxon>
        <taxon>Ascomycota</taxon>
        <taxon>Pezizomycotina</taxon>
        <taxon>Dothideomycetes</taxon>
        <taxon>Pleosporomycetidae</taxon>
        <taxon>Pleosporales</taxon>
        <taxon>Pleosporineae</taxon>
        <taxon>Didymellaceae</taxon>
        <taxon>Didymella</taxon>
    </lineage>
</organism>
<dbReference type="EMBL" id="JAPEUV010000006">
    <property type="protein sequence ID" value="KAJ4342453.1"/>
    <property type="molecule type" value="Genomic_DNA"/>
</dbReference>
<feature type="region of interest" description="Disordered" evidence="1">
    <location>
        <begin position="1"/>
        <end position="27"/>
    </location>
</feature>
<protein>
    <submittedName>
        <fullName evidence="2">Uncharacterized protein</fullName>
    </submittedName>
</protein>
<evidence type="ECO:0000313" key="2">
    <source>
        <dbReference type="EMBL" id="KAJ4342453.1"/>
    </source>
</evidence>
<reference evidence="2" key="1">
    <citation type="submission" date="2022-10" db="EMBL/GenBank/DDBJ databases">
        <title>Tapping the CABI collections for fungal endophytes: first genome assemblies for Collariella, Neodidymelliopsis, Ascochyta clinopodiicola, Didymella pomorum, Didymosphaeria variabile, Neocosmospora piperis and Neocucurbitaria cava.</title>
        <authorList>
            <person name="Hill R."/>
        </authorList>
    </citation>
    <scope>NUCLEOTIDE SEQUENCE</scope>
    <source>
        <strain evidence="2">IMI 360193</strain>
    </source>
</reference>
<evidence type="ECO:0000256" key="1">
    <source>
        <dbReference type="SAM" id="MobiDB-lite"/>
    </source>
</evidence>
<evidence type="ECO:0000313" key="3">
    <source>
        <dbReference type="Proteomes" id="UP001140562"/>
    </source>
</evidence>
<gene>
    <name evidence="2" type="ORF">N0V87_001072</name>
</gene>
<accession>A0A9W9C421</accession>
<name>A0A9W9C421_9PLEO</name>
<proteinExistence type="predicted"/>
<keyword evidence="3" id="KW-1185">Reference proteome</keyword>